<keyword evidence="3" id="KW-1185">Reference proteome</keyword>
<protein>
    <submittedName>
        <fullName evidence="2">Amidohydrolase</fullName>
        <ecNumber evidence="2">3.5.-.-</ecNumber>
    </submittedName>
</protein>
<evidence type="ECO:0000259" key="1">
    <source>
        <dbReference type="Pfam" id="PF07969"/>
    </source>
</evidence>
<dbReference type="RefSeq" id="WP_290398700.1">
    <property type="nucleotide sequence ID" value="NZ_JAUHLN010000001.1"/>
</dbReference>
<dbReference type="PANTHER" id="PTHR22642">
    <property type="entry name" value="IMIDAZOLONEPROPIONASE"/>
    <property type="match status" value="1"/>
</dbReference>
<dbReference type="PANTHER" id="PTHR22642:SF2">
    <property type="entry name" value="PROTEIN LONG AFTER FAR-RED 3"/>
    <property type="match status" value="1"/>
</dbReference>
<gene>
    <name evidence="2" type="ORF">QYF49_06055</name>
</gene>
<dbReference type="Gene3D" id="2.30.40.10">
    <property type="entry name" value="Urease, subunit C, domain 1"/>
    <property type="match status" value="1"/>
</dbReference>
<dbReference type="GO" id="GO:0016787">
    <property type="term" value="F:hydrolase activity"/>
    <property type="evidence" value="ECO:0007669"/>
    <property type="project" value="UniProtKB-KW"/>
</dbReference>
<dbReference type="InterPro" id="IPR013108">
    <property type="entry name" value="Amidohydro_3"/>
</dbReference>
<dbReference type="EMBL" id="JAUHLN010000001">
    <property type="protein sequence ID" value="MDN4072595.1"/>
    <property type="molecule type" value="Genomic_DNA"/>
</dbReference>
<organism evidence="2 3">
    <name type="scientific">Fictibacillus terranigra</name>
    <dbReference type="NCBI Taxonomy" id="3058424"/>
    <lineage>
        <taxon>Bacteria</taxon>
        <taxon>Bacillati</taxon>
        <taxon>Bacillota</taxon>
        <taxon>Bacilli</taxon>
        <taxon>Bacillales</taxon>
        <taxon>Fictibacillaceae</taxon>
        <taxon>Fictibacillus</taxon>
    </lineage>
</organism>
<evidence type="ECO:0000313" key="3">
    <source>
        <dbReference type="Proteomes" id="UP001168694"/>
    </source>
</evidence>
<name>A0ABT8E3W3_9BACL</name>
<sequence length="532" mass="58834">MGTLYCNGNIYTLVQEGETVEAVYVEGKTITETGTVQSLLKKYGDQLESTIDLGGATMFPGFVDSHLHIIGHGEKLLRRDLSHFTSAEEMGGFLKSEAEKEYPGNWIIGDGWNENNFLDRKIFHRLELDELVPQHPMLLSRVCRHAFLANSKALELAGITKETENPPGGIIVRDENGEATGYLLDSAADLVKKAVPTVTEEYISNALAASVHDLISLGLTGGHTEDLGYYGGFEKTASAFKEVLNGNSVKFKAHLLVHHSVASDYRQSNFSKNESPYIEFGAMKIFSDGAFGGRTALLSRPYNDAPDISGVAIHQPEELKDLVKKARTLNMAVAVHTIGDLSLEYTLEAIRSHPAVTEERDRIIHAGLVRPDLIEQMKQLPIVIDIQPSFVPSDFPWLIERLGLERIPYALAWKTLLDHGLHCAGGSDAPIEAVNPLEGIYAAVTRRKPDETHEGYQKEEKLTAYQAVELYTKGSAYAINKEHSRGRIEAGFDADFTVLDKDILTGGPELILEAKVLYTIIDNSIQYRAFHR</sequence>
<dbReference type="Gene3D" id="3.10.310.70">
    <property type="match status" value="1"/>
</dbReference>
<evidence type="ECO:0000313" key="2">
    <source>
        <dbReference type="EMBL" id="MDN4072595.1"/>
    </source>
</evidence>
<comment type="caution">
    <text evidence="2">The sequence shown here is derived from an EMBL/GenBank/DDBJ whole genome shotgun (WGS) entry which is preliminary data.</text>
</comment>
<dbReference type="SUPFAM" id="SSF51556">
    <property type="entry name" value="Metallo-dependent hydrolases"/>
    <property type="match status" value="1"/>
</dbReference>
<accession>A0ABT8E3W3</accession>
<dbReference type="EC" id="3.5.-.-" evidence="2"/>
<dbReference type="Pfam" id="PF07969">
    <property type="entry name" value="Amidohydro_3"/>
    <property type="match status" value="1"/>
</dbReference>
<dbReference type="Proteomes" id="UP001168694">
    <property type="component" value="Unassembled WGS sequence"/>
</dbReference>
<dbReference type="Gene3D" id="3.20.20.140">
    <property type="entry name" value="Metal-dependent hydrolases"/>
    <property type="match status" value="1"/>
</dbReference>
<feature type="domain" description="Amidohydrolase 3" evidence="1">
    <location>
        <begin position="50"/>
        <end position="525"/>
    </location>
</feature>
<reference evidence="2" key="1">
    <citation type="submission" date="2023-06" db="EMBL/GenBank/DDBJ databases">
        <title>Draft Genome Sequences of Representative Paenibacillus Polymyxa, Bacillus cereus, Fictibacillus sp., and Brevibacillus agri Strains Isolated from Amazonian Dark Earth.</title>
        <authorList>
            <person name="Pellegrinetti T.A."/>
            <person name="Cunha I.C.M."/>
            <person name="Chaves M.G."/>
            <person name="Freitas A.S."/>
            <person name="Silva A.V.R."/>
            <person name="Tsai S.M."/>
            <person name="Mendes L.W."/>
        </authorList>
    </citation>
    <scope>NUCLEOTIDE SEQUENCE</scope>
    <source>
        <strain evidence="2">CENA-BCM004</strain>
    </source>
</reference>
<dbReference type="InterPro" id="IPR011059">
    <property type="entry name" value="Metal-dep_hydrolase_composite"/>
</dbReference>
<dbReference type="InterPro" id="IPR033932">
    <property type="entry name" value="YtcJ-like"/>
</dbReference>
<keyword evidence="2" id="KW-0378">Hydrolase</keyword>
<dbReference type="SUPFAM" id="SSF51338">
    <property type="entry name" value="Composite domain of metallo-dependent hydrolases"/>
    <property type="match status" value="1"/>
</dbReference>
<dbReference type="CDD" id="cd01300">
    <property type="entry name" value="YtcJ_like"/>
    <property type="match status" value="1"/>
</dbReference>
<proteinExistence type="predicted"/>
<dbReference type="InterPro" id="IPR032466">
    <property type="entry name" value="Metal_Hydrolase"/>
</dbReference>